<evidence type="ECO:0000256" key="1">
    <source>
        <dbReference type="ARBA" id="ARBA00010139"/>
    </source>
</evidence>
<name>A0AA97PNF9_PYRO3</name>
<sequence length="473" mass="52920">MSSTDQQAGPSKAHGHAHLQPIFTPRRTLSVIVIGAGASGLLTAYKLQRNFDDFSLQVFEKNPEISGTWYENRYPGCACDVPSHNYTWSFEPKTDWSANYASSKEILKYFKDFSTKYGLQKYIQLRHQVVGAQWDQTKALWTVSVKNLETGDTFQSQARVLINAGGILNAWRYPAIPGIESFQGQLMHSAAWPEQEPDMTGKTVGLIGNGSSGIQILPAIKTKVGKLIIPEWSLGCRRLTPGTNYLESLSDDNVEVVFGNIAKITPAGVVVENGKEYPLDILICATGFDTSFKPRFPVEGAGGAKLEDMWKAVDKLPNYFMTLGPNCPIGNGPILASIEAEVDYMIKMMSKMQKENLKSFEVNSDAVRDFNQWKDEWMKESIWVEPCRSWYTAGSPSGKVLALWPGSALHYLEAIRDPRWEDWTFKTEDGANRFSYLGNGHSFVEANQGDLSYYIRDHDDSPIDPVLKKPTKE</sequence>
<protein>
    <recommendedName>
        <fullName evidence="3">FAD/NAD(P)-binding domain-containing protein</fullName>
    </recommendedName>
</protein>
<dbReference type="EMBL" id="JH793674">
    <property type="protein sequence ID" value="ELQ41062.1"/>
    <property type="molecule type" value="Genomic_DNA"/>
</dbReference>
<dbReference type="Pfam" id="PF13450">
    <property type="entry name" value="NAD_binding_8"/>
    <property type="match status" value="1"/>
</dbReference>
<evidence type="ECO:0000313" key="2">
    <source>
        <dbReference type="EMBL" id="ELQ41062.1"/>
    </source>
</evidence>
<organism evidence="2">
    <name type="scientific">Pyricularia oryzae (strain Y34)</name>
    <name type="common">Rice blast fungus</name>
    <name type="synonym">Magnaporthe oryzae</name>
    <dbReference type="NCBI Taxonomy" id="1143189"/>
    <lineage>
        <taxon>Eukaryota</taxon>
        <taxon>Fungi</taxon>
        <taxon>Dikarya</taxon>
        <taxon>Ascomycota</taxon>
        <taxon>Pezizomycotina</taxon>
        <taxon>Sordariomycetes</taxon>
        <taxon>Sordariomycetidae</taxon>
        <taxon>Magnaporthales</taxon>
        <taxon>Pyriculariaceae</taxon>
        <taxon>Pyricularia</taxon>
    </lineage>
</organism>
<accession>A0AA97PNF9</accession>
<dbReference type="Proteomes" id="UP000011086">
    <property type="component" value="Unassembled WGS sequence"/>
</dbReference>
<evidence type="ECO:0008006" key="3">
    <source>
        <dbReference type="Google" id="ProtNLM"/>
    </source>
</evidence>
<dbReference type="PANTHER" id="PTHR42877">
    <property type="entry name" value="L-ORNITHINE N(5)-MONOOXYGENASE-RELATED"/>
    <property type="match status" value="1"/>
</dbReference>
<proteinExistence type="inferred from homology"/>
<dbReference type="AlphaFoldDB" id="A0AA97PNF9"/>
<comment type="similarity">
    <text evidence="1">Belongs to the FAD-binding monooxygenase family.</text>
</comment>
<reference evidence="2" key="1">
    <citation type="journal article" date="2012" name="PLoS Genet.">
        <title>Comparative analysis of the genomes of two field isolates of the rice blast fungus Magnaporthe oryzae.</title>
        <authorList>
            <person name="Xue M."/>
            <person name="Yang J."/>
            <person name="Li Z."/>
            <person name="Hu S."/>
            <person name="Yao N."/>
            <person name="Dean R.A."/>
            <person name="Zhao W."/>
            <person name="Shen M."/>
            <person name="Zhang H."/>
            <person name="Li C."/>
            <person name="Liu L."/>
            <person name="Cao L."/>
            <person name="Xu X."/>
            <person name="Xing Y."/>
            <person name="Hsiang T."/>
            <person name="Zhang Z."/>
            <person name="Xu J.R."/>
            <person name="Peng Y.L."/>
        </authorList>
    </citation>
    <scope>NUCLEOTIDE SEQUENCE</scope>
    <source>
        <strain evidence="2">Y34</strain>
    </source>
</reference>
<dbReference type="InterPro" id="IPR051209">
    <property type="entry name" value="FAD-bind_Monooxygenase_sf"/>
</dbReference>
<dbReference type="InterPro" id="IPR036188">
    <property type="entry name" value="FAD/NAD-bd_sf"/>
</dbReference>
<dbReference type="PANTHER" id="PTHR42877:SF8">
    <property type="entry name" value="MONOOXYGENASE"/>
    <property type="match status" value="1"/>
</dbReference>
<gene>
    <name evidence="2" type="ORF">OOU_Y34scaffold00303g2</name>
</gene>
<dbReference type="SUPFAM" id="SSF51905">
    <property type="entry name" value="FAD/NAD(P)-binding domain"/>
    <property type="match status" value="2"/>
</dbReference>
<dbReference type="Gene3D" id="3.50.50.60">
    <property type="entry name" value="FAD/NAD(P)-binding domain"/>
    <property type="match status" value="2"/>
</dbReference>